<keyword evidence="3" id="KW-1185">Reference proteome</keyword>
<evidence type="ECO:0000313" key="3">
    <source>
        <dbReference type="Proteomes" id="UP001322277"/>
    </source>
</evidence>
<dbReference type="RefSeq" id="XP_062773474.1">
    <property type="nucleotide sequence ID" value="XM_062917423.1"/>
</dbReference>
<evidence type="ECO:0000256" key="1">
    <source>
        <dbReference type="SAM" id="Coils"/>
    </source>
</evidence>
<sequence>MTPFDPAMPAGDASRLFWSLKDVGYPHTTSFVKGVSYLQLETAYNYADDREHRLSRLPCDPDTCDARVVLQNTRLVNERLKGASIQAERDARPDLACRVTEIDYASTLKLVEMQVKKEAEDLERAKLERAREINAALREQSLAPKATQSLASQSNHALIVRDDPVLRELFGKPKEEKRESWW</sequence>
<name>A0AAX4HZ81_9PEZI</name>
<reference evidence="3" key="1">
    <citation type="journal article" date="2023" name="bioRxiv">
        <title>Complete genome of the Medicago anthracnose fungus, Colletotrichum destructivum, reveals a mini-chromosome-like region within a core chromosome.</title>
        <authorList>
            <person name="Lapalu N."/>
            <person name="Simon A."/>
            <person name="Lu A."/>
            <person name="Plaumann P.-L."/>
            <person name="Amselem J."/>
            <person name="Pigne S."/>
            <person name="Auger A."/>
            <person name="Koch C."/>
            <person name="Dallery J.-F."/>
            <person name="O'Connell R.J."/>
        </authorList>
    </citation>
    <scope>NUCLEOTIDE SEQUENCE [LARGE SCALE GENOMIC DNA]</scope>
    <source>
        <strain evidence="3">CBS 520.97</strain>
    </source>
</reference>
<keyword evidence="1" id="KW-0175">Coiled coil</keyword>
<dbReference type="AlphaFoldDB" id="A0AAX4HZ81"/>
<organism evidence="2 3">
    <name type="scientific">Colletotrichum destructivum</name>
    <dbReference type="NCBI Taxonomy" id="34406"/>
    <lineage>
        <taxon>Eukaryota</taxon>
        <taxon>Fungi</taxon>
        <taxon>Dikarya</taxon>
        <taxon>Ascomycota</taxon>
        <taxon>Pezizomycotina</taxon>
        <taxon>Sordariomycetes</taxon>
        <taxon>Hypocreomycetidae</taxon>
        <taxon>Glomerellales</taxon>
        <taxon>Glomerellaceae</taxon>
        <taxon>Colletotrichum</taxon>
        <taxon>Colletotrichum destructivum species complex</taxon>
    </lineage>
</organism>
<evidence type="ECO:0000313" key="2">
    <source>
        <dbReference type="EMBL" id="WQF76250.1"/>
    </source>
</evidence>
<dbReference type="KEGG" id="cdet:87937767"/>
<dbReference type="Proteomes" id="UP001322277">
    <property type="component" value="Chromosome 1"/>
</dbReference>
<dbReference type="EMBL" id="CP137305">
    <property type="protein sequence ID" value="WQF76250.1"/>
    <property type="molecule type" value="Genomic_DNA"/>
</dbReference>
<dbReference type="GeneID" id="87937767"/>
<protein>
    <submittedName>
        <fullName evidence="2">Uncharacterized protein</fullName>
    </submittedName>
</protein>
<gene>
    <name evidence="2" type="ORF">CDEST_01264</name>
</gene>
<feature type="coiled-coil region" evidence="1">
    <location>
        <begin position="108"/>
        <end position="140"/>
    </location>
</feature>
<proteinExistence type="predicted"/>
<accession>A0AAX4HZ81</accession>